<sequence length="408" mass="44964">MNGVSEAGNSLEQHAALPVAPGRRVAVIDVLRGVALFGVLSVNLIIEFRVSVFQQFLQPTMAGSRLDRLVDAVVSIGMELKAFALFSLLFGVGLAIQFERLASKPQRLSLLVRRLLVLLGFGILHLCLIWNGDILTEYALIGLLALPFLYLPSGALIVFCAAALLLYAAMPSWLPDSFFGPDEAGLRQYIRVATSVYATGTWSEVVRFNIAEIPRLVPLHVLVAPRTFALFLLGVLVWRTGLLRDPERHRRLLIGIAVVGLVLGLGMSLLTLPGRGSSLRVLAPLVSALTTLAPVVLAIGYGATCVALYTFTRLNRLLGLLGPLGRMAFSNYLAQSLVFGWIFFGYGLGLFGRLGASQAMLLGIAVYIAQVLISHWWLKRFRFGPMEWLWRTLMYGVRQPWRVRDHRL</sequence>
<feature type="transmembrane region" description="Helical" evidence="1">
    <location>
        <begin position="358"/>
        <end position="378"/>
    </location>
</feature>
<feature type="transmembrane region" description="Helical" evidence="1">
    <location>
        <begin position="138"/>
        <end position="168"/>
    </location>
</feature>
<dbReference type="EMBL" id="SHMC01000011">
    <property type="protein sequence ID" value="TAA20156.1"/>
    <property type="molecule type" value="Genomic_DNA"/>
</dbReference>
<feature type="transmembrane region" description="Helical" evidence="1">
    <location>
        <begin position="292"/>
        <end position="311"/>
    </location>
</feature>
<dbReference type="InterPro" id="IPR052529">
    <property type="entry name" value="Bact_Transport_Assoc"/>
</dbReference>
<name>A0A4V2HCJ5_9GAMM</name>
<accession>A0A4V2HCJ5</accession>
<evidence type="ECO:0000256" key="1">
    <source>
        <dbReference type="SAM" id="Phobius"/>
    </source>
</evidence>
<feature type="transmembrane region" description="Helical" evidence="1">
    <location>
        <begin position="115"/>
        <end position="132"/>
    </location>
</feature>
<dbReference type="InterPro" id="IPR007349">
    <property type="entry name" value="DUF418"/>
</dbReference>
<evidence type="ECO:0000313" key="4">
    <source>
        <dbReference type="Proteomes" id="UP000292627"/>
    </source>
</evidence>
<dbReference type="Proteomes" id="UP000292627">
    <property type="component" value="Unassembled WGS sequence"/>
</dbReference>
<reference evidence="3 4" key="1">
    <citation type="submission" date="2019-02" db="EMBL/GenBank/DDBJ databases">
        <title>WGS of Pseudoxanthomonas species novum from clinical isolates.</title>
        <authorList>
            <person name="Bernier A.-M."/>
            <person name="Bernard K."/>
            <person name="Vachon A."/>
        </authorList>
    </citation>
    <scope>NUCLEOTIDE SEQUENCE [LARGE SCALE GENOMIC DNA]</scope>
    <source>
        <strain evidence="3 4">NML171200</strain>
    </source>
</reference>
<dbReference type="OrthoDB" id="9807744at2"/>
<feature type="transmembrane region" description="Helical" evidence="1">
    <location>
        <begin position="33"/>
        <end position="52"/>
    </location>
</feature>
<feature type="transmembrane region" description="Helical" evidence="1">
    <location>
        <begin position="216"/>
        <end position="240"/>
    </location>
</feature>
<keyword evidence="1" id="KW-0812">Transmembrane</keyword>
<feature type="transmembrane region" description="Helical" evidence="1">
    <location>
        <begin position="252"/>
        <end position="272"/>
    </location>
</feature>
<dbReference type="PANTHER" id="PTHR30590:SF2">
    <property type="entry name" value="INNER MEMBRANE PROTEIN"/>
    <property type="match status" value="1"/>
</dbReference>
<dbReference type="AlphaFoldDB" id="A0A4V2HCJ5"/>
<feature type="domain" description="DUF418" evidence="2">
    <location>
        <begin position="238"/>
        <end position="396"/>
    </location>
</feature>
<comment type="caution">
    <text evidence="3">The sequence shown here is derived from an EMBL/GenBank/DDBJ whole genome shotgun (WGS) entry which is preliminary data.</text>
</comment>
<gene>
    <name evidence="3" type="ORF">EA660_19210</name>
</gene>
<keyword evidence="1" id="KW-1133">Transmembrane helix</keyword>
<proteinExistence type="predicted"/>
<evidence type="ECO:0000313" key="3">
    <source>
        <dbReference type="EMBL" id="TAA20156.1"/>
    </source>
</evidence>
<keyword evidence="1" id="KW-0472">Membrane</keyword>
<evidence type="ECO:0000259" key="2">
    <source>
        <dbReference type="Pfam" id="PF04235"/>
    </source>
</evidence>
<dbReference type="PANTHER" id="PTHR30590">
    <property type="entry name" value="INNER MEMBRANE PROTEIN"/>
    <property type="match status" value="1"/>
</dbReference>
<feature type="transmembrane region" description="Helical" evidence="1">
    <location>
        <begin position="332"/>
        <end position="352"/>
    </location>
</feature>
<dbReference type="Pfam" id="PF04235">
    <property type="entry name" value="DUF418"/>
    <property type="match status" value="1"/>
</dbReference>
<dbReference type="RefSeq" id="WP_130553051.1">
    <property type="nucleotide sequence ID" value="NZ_SHMC01000011.1"/>
</dbReference>
<feature type="transmembrane region" description="Helical" evidence="1">
    <location>
        <begin position="72"/>
        <end position="94"/>
    </location>
</feature>
<protein>
    <submittedName>
        <fullName evidence="3">DUF418 domain-containing protein</fullName>
    </submittedName>
</protein>
<organism evidence="3 4">
    <name type="scientific">Pseudoxanthomonas winnipegensis</name>
    <dbReference type="NCBI Taxonomy" id="2480810"/>
    <lineage>
        <taxon>Bacteria</taxon>
        <taxon>Pseudomonadati</taxon>
        <taxon>Pseudomonadota</taxon>
        <taxon>Gammaproteobacteria</taxon>
        <taxon>Lysobacterales</taxon>
        <taxon>Lysobacteraceae</taxon>
        <taxon>Pseudoxanthomonas</taxon>
    </lineage>
</organism>